<dbReference type="Gene3D" id="3.30.565.10">
    <property type="entry name" value="Histidine kinase-like ATPase, C-terminal domain"/>
    <property type="match status" value="1"/>
</dbReference>
<name>A0A7W8ZQI3_9SPHI</name>
<keyword evidence="1" id="KW-0812">Transmembrane</keyword>
<protein>
    <submittedName>
        <fullName evidence="3">Sensor histidine kinase YesM</fullName>
    </submittedName>
</protein>
<keyword evidence="1" id="KW-0472">Membrane</keyword>
<dbReference type="PANTHER" id="PTHR34220">
    <property type="entry name" value="SENSOR HISTIDINE KINASE YPDA"/>
    <property type="match status" value="1"/>
</dbReference>
<organism evidence="3 4">
    <name type="scientific">Pedobacter cryoconitis</name>
    <dbReference type="NCBI Taxonomy" id="188932"/>
    <lineage>
        <taxon>Bacteria</taxon>
        <taxon>Pseudomonadati</taxon>
        <taxon>Bacteroidota</taxon>
        <taxon>Sphingobacteriia</taxon>
        <taxon>Sphingobacteriales</taxon>
        <taxon>Sphingobacteriaceae</taxon>
        <taxon>Pedobacter</taxon>
    </lineage>
</organism>
<dbReference type="AlphaFoldDB" id="A0A7W8ZQI3"/>
<keyword evidence="3" id="KW-0808">Transferase</keyword>
<evidence type="ECO:0000259" key="2">
    <source>
        <dbReference type="Pfam" id="PF06580"/>
    </source>
</evidence>
<keyword evidence="3" id="KW-0418">Kinase</keyword>
<feature type="domain" description="Signal transduction histidine kinase internal region" evidence="2">
    <location>
        <begin position="166"/>
        <end position="242"/>
    </location>
</feature>
<dbReference type="GO" id="GO:0016020">
    <property type="term" value="C:membrane"/>
    <property type="evidence" value="ECO:0007669"/>
    <property type="project" value="InterPro"/>
</dbReference>
<dbReference type="Proteomes" id="UP000537204">
    <property type="component" value="Unassembled WGS sequence"/>
</dbReference>
<proteinExistence type="predicted"/>
<feature type="transmembrane region" description="Helical" evidence="1">
    <location>
        <begin position="123"/>
        <end position="143"/>
    </location>
</feature>
<dbReference type="InterPro" id="IPR010559">
    <property type="entry name" value="Sig_transdc_His_kin_internal"/>
</dbReference>
<reference evidence="3 4" key="1">
    <citation type="submission" date="2020-08" db="EMBL/GenBank/DDBJ databases">
        <title>Genomic Encyclopedia of Type Strains, Phase IV (KMG-V): Genome sequencing to study the core and pangenomes of soil and plant-associated prokaryotes.</title>
        <authorList>
            <person name="Whitman W."/>
        </authorList>
    </citation>
    <scope>NUCLEOTIDE SEQUENCE [LARGE SCALE GENOMIC DNA]</scope>
    <source>
        <strain evidence="3 4">S3M1</strain>
    </source>
</reference>
<dbReference type="GO" id="GO:0000155">
    <property type="term" value="F:phosphorelay sensor kinase activity"/>
    <property type="evidence" value="ECO:0007669"/>
    <property type="project" value="InterPro"/>
</dbReference>
<sequence>MKLSVNIDRLTAWRHFLFWLSFVLFTLLNDGWQDNDTWNFHVAPQILTNLSIALFLVYLNLYLLMPRLYLKKKYIIYSLSLFLLLIAGGLWIRFFAFWLWIPIERSPRLAAFQPSDFWILARIVKNMGKLLPVIAITMVLKLMRNSYIEQKELIEIESERFKTENYFLRAQLNPHFFFNTLNSLYSLVLDRSDHAPKIVLKLADLMRYMIYDSSQEKVLLSNEIKHLKNYSELEQIRFIDRLDLSLVVSGRPDGKLIAPLLLLPFVENAFKHGIGDIKSWITIDIKISEDRIYLKVENSYSAKSTSIPHGIGLKNVKRRLNLLYPLKHTLKIEQEVNVHLVDLKIDL</sequence>
<dbReference type="PANTHER" id="PTHR34220:SF7">
    <property type="entry name" value="SENSOR HISTIDINE KINASE YPDA"/>
    <property type="match status" value="1"/>
</dbReference>
<keyword evidence="1" id="KW-1133">Transmembrane helix</keyword>
<dbReference type="EMBL" id="JACHCE010000008">
    <property type="protein sequence ID" value="MBB5638354.1"/>
    <property type="molecule type" value="Genomic_DNA"/>
</dbReference>
<feature type="transmembrane region" description="Helical" evidence="1">
    <location>
        <begin position="75"/>
        <end position="103"/>
    </location>
</feature>
<evidence type="ECO:0000313" key="3">
    <source>
        <dbReference type="EMBL" id="MBB5638354.1"/>
    </source>
</evidence>
<dbReference type="RefSeq" id="WP_183884184.1">
    <property type="nucleotide sequence ID" value="NZ_JACHCE010000008.1"/>
</dbReference>
<dbReference type="Pfam" id="PF06580">
    <property type="entry name" value="His_kinase"/>
    <property type="match status" value="1"/>
</dbReference>
<feature type="transmembrane region" description="Helical" evidence="1">
    <location>
        <begin position="12"/>
        <end position="28"/>
    </location>
</feature>
<comment type="caution">
    <text evidence="3">The sequence shown here is derived from an EMBL/GenBank/DDBJ whole genome shotgun (WGS) entry which is preliminary data.</text>
</comment>
<feature type="transmembrane region" description="Helical" evidence="1">
    <location>
        <begin position="40"/>
        <end position="63"/>
    </location>
</feature>
<dbReference type="InterPro" id="IPR050640">
    <property type="entry name" value="Bact_2-comp_sensor_kinase"/>
</dbReference>
<evidence type="ECO:0000256" key="1">
    <source>
        <dbReference type="SAM" id="Phobius"/>
    </source>
</evidence>
<accession>A0A7W8ZQI3</accession>
<dbReference type="InterPro" id="IPR036890">
    <property type="entry name" value="HATPase_C_sf"/>
</dbReference>
<gene>
    <name evidence="3" type="ORF">HDE68_004283</name>
</gene>
<evidence type="ECO:0000313" key="4">
    <source>
        <dbReference type="Proteomes" id="UP000537204"/>
    </source>
</evidence>